<organism evidence="4 5">
    <name type="scientific">Pedobacter kyungheensis</name>
    <dbReference type="NCBI Taxonomy" id="1069985"/>
    <lineage>
        <taxon>Bacteria</taxon>
        <taxon>Pseudomonadati</taxon>
        <taxon>Bacteroidota</taxon>
        <taxon>Sphingobacteriia</taxon>
        <taxon>Sphingobacteriales</taxon>
        <taxon>Sphingobacteriaceae</taxon>
        <taxon>Pedobacter</taxon>
    </lineage>
</organism>
<dbReference type="EMBL" id="JSYN01000003">
    <property type="protein sequence ID" value="KIA96164.1"/>
    <property type="molecule type" value="Genomic_DNA"/>
</dbReference>
<proteinExistence type="predicted"/>
<sequence length="119" mass="13723">MRKKVMVVEDDRDIREIIGLLLDQEDYDVRLYADIRSFRKDMLWNEPNLLIMDVRLPDGNGHDLCREVKTDERTSNIPVLMMSAHASAPDGSKKFVPDDFIAKPFNIDEFVSRVNAVAN</sequence>
<gene>
    <name evidence="4" type="ORF">OC25_03505</name>
</gene>
<dbReference type="InterPro" id="IPR011006">
    <property type="entry name" value="CheY-like_superfamily"/>
</dbReference>
<dbReference type="SUPFAM" id="SSF52172">
    <property type="entry name" value="CheY-like"/>
    <property type="match status" value="1"/>
</dbReference>
<dbReference type="InterPro" id="IPR050595">
    <property type="entry name" value="Bact_response_regulator"/>
</dbReference>
<dbReference type="OrthoDB" id="5432534at2"/>
<dbReference type="GO" id="GO:0000160">
    <property type="term" value="P:phosphorelay signal transduction system"/>
    <property type="evidence" value="ECO:0007669"/>
    <property type="project" value="InterPro"/>
</dbReference>
<dbReference type="Proteomes" id="UP000031246">
    <property type="component" value="Unassembled WGS sequence"/>
</dbReference>
<evidence type="ECO:0000256" key="2">
    <source>
        <dbReference type="PROSITE-ProRule" id="PRU00169"/>
    </source>
</evidence>
<reference evidence="4 5" key="1">
    <citation type="submission" date="2014-10" db="EMBL/GenBank/DDBJ databases">
        <title>Pedobacter Kyungheensis.</title>
        <authorList>
            <person name="Anderson B.M."/>
            <person name="Newman J.D."/>
        </authorList>
    </citation>
    <scope>NUCLEOTIDE SEQUENCE [LARGE SCALE GENOMIC DNA]</scope>
    <source>
        <strain evidence="4 5">KACC 16221</strain>
    </source>
</reference>
<protein>
    <recommendedName>
        <fullName evidence="3">Response regulatory domain-containing protein</fullName>
    </recommendedName>
</protein>
<feature type="domain" description="Response regulatory" evidence="3">
    <location>
        <begin position="4"/>
        <end position="118"/>
    </location>
</feature>
<dbReference type="PANTHER" id="PTHR44591">
    <property type="entry name" value="STRESS RESPONSE REGULATOR PROTEIN 1"/>
    <property type="match status" value="1"/>
</dbReference>
<feature type="modified residue" description="4-aspartylphosphate" evidence="2">
    <location>
        <position position="53"/>
    </location>
</feature>
<dbReference type="PROSITE" id="PS50110">
    <property type="entry name" value="RESPONSE_REGULATORY"/>
    <property type="match status" value="1"/>
</dbReference>
<keyword evidence="5" id="KW-1185">Reference proteome</keyword>
<evidence type="ECO:0000259" key="3">
    <source>
        <dbReference type="PROSITE" id="PS50110"/>
    </source>
</evidence>
<dbReference type="AlphaFoldDB" id="A0A0C1G7S5"/>
<comment type="caution">
    <text evidence="4">The sequence shown here is derived from an EMBL/GenBank/DDBJ whole genome shotgun (WGS) entry which is preliminary data.</text>
</comment>
<accession>A0A0C1G7S5</accession>
<keyword evidence="1 2" id="KW-0597">Phosphoprotein</keyword>
<dbReference type="PANTHER" id="PTHR44591:SF3">
    <property type="entry name" value="RESPONSE REGULATORY DOMAIN-CONTAINING PROTEIN"/>
    <property type="match status" value="1"/>
</dbReference>
<evidence type="ECO:0000256" key="1">
    <source>
        <dbReference type="ARBA" id="ARBA00022553"/>
    </source>
</evidence>
<dbReference type="RefSeq" id="WP_039471826.1">
    <property type="nucleotide sequence ID" value="NZ_JSYN01000003.1"/>
</dbReference>
<evidence type="ECO:0000313" key="5">
    <source>
        <dbReference type="Proteomes" id="UP000031246"/>
    </source>
</evidence>
<dbReference type="Pfam" id="PF00072">
    <property type="entry name" value="Response_reg"/>
    <property type="match status" value="1"/>
</dbReference>
<dbReference type="SMART" id="SM00448">
    <property type="entry name" value="REC"/>
    <property type="match status" value="1"/>
</dbReference>
<dbReference type="Gene3D" id="3.40.50.2300">
    <property type="match status" value="1"/>
</dbReference>
<dbReference type="InterPro" id="IPR001789">
    <property type="entry name" value="Sig_transdc_resp-reg_receiver"/>
</dbReference>
<evidence type="ECO:0000313" key="4">
    <source>
        <dbReference type="EMBL" id="KIA96164.1"/>
    </source>
</evidence>
<name>A0A0C1G7S5_9SPHI</name>